<dbReference type="RefSeq" id="WP_100706279.1">
    <property type="nucleotide sequence ID" value="NZ_NPDL01000001.1"/>
</dbReference>
<protein>
    <recommendedName>
        <fullName evidence="4">Outer membrane protein beta-barrel domain-containing protein</fullName>
    </recommendedName>
</protein>
<gene>
    <name evidence="2" type="ORF">CH357_08225</name>
</gene>
<reference evidence="2 3" key="1">
    <citation type="submission" date="2017-07" db="EMBL/GenBank/DDBJ databases">
        <title>Leptospira spp. isolated from tropical soils.</title>
        <authorList>
            <person name="Thibeaux R."/>
            <person name="Iraola G."/>
            <person name="Ferres I."/>
            <person name="Bierque E."/>
            <person name="Girault D."/>
            <person name="Soupe-Gilbert M.-E."/>
            <person name="Picardeau M."/>
            <person name="Goarant C."/>
        </authorList>
    </citation>
    <scope>NUCLEOTIDE SEQUENCE [LARGE SCALE GENOMIC DNA]</scope>
    <source>
        <strain evidence="2 3">MCA1-C-A1</strain>
    </source>
</reference>
<evidence type="ECO:0000313" key="2">
    <source>
        <dbReference type="EMBL" id="PJZ25634.1"/>
    </source>
</evidence>
<name>A0A2M9XDB1_9LEPT</name>
<dbReference type="OrthoDB" id="344192at2"/>
<accession>A0A2M9XDB1</accession>
<feature type="chain" id="PRO_5014747918" description="Outer membrane protein beta-barrel domain-containing protein" evidence="1">
    <location>
        <begin position="24"/>
        <end position="244"/>
    </location>
</feature>
<keyword evidence="3" id="KW-1185">Reference proteome</keyword>
<keyword evidence="1" id="KW-0732">Signal</keyword>
<evidence type="ECO:0008006" key="4">
    <source>
        <dbReference type="Google" id="ProtNLM"/>
    </source>
</evidence>
<dbReference type="AlphaFoldDB" id="A0A2M9XDB1"/>
<comment type="caution">
    <text evidence="2">The sequence shown here is derived from an EMBL/GenBank/DDBJ whole genome shotgun (WGS) entry which is preliminary data.</text>
</comment>
<dbReference type="EMBL" id="NPDN01000004">
    <property type="protein sequence ID" value="PJZ25634.1"/>
    <property type="molecule type" value="Genomic_DNA"/>
</dbReference>
<evidence type="ECO:0000256" key="1">
    <source>
        <dbReference type="SAM" id="SignalP"/>
    </source>
</evidence>
<evidence type="ECO:0000313" key="3">
    <source>
        <dbReference type="Proteomes" id="UP000232196"/>
    </source>
</evidence>
<sequence length="244" mass="27694">MKQNLVQKLIFVSFLLIAPAAFAQGGNDLAPVPGELEQAGRRSSRKFFIGGFTANGLSWFGSGIQFSSKLATSFQWQEQRVIQRFDLDVNGVQSDLSGIFTLTNSEKIQRQLALQMEWFPFSGPYYFAAGGGLETYSEKQRKTETYIPSGNYRDYAWNISQQKLFISAGAGFRYIFTSGFFIHVGGNILFYPERGTHEQRGSYGTNTNWDYRQLQKDWQEPEKEARTHQNPYGAQLQILFGIAI</sequence>
<proteinExistence type="predicted"/>
<feature type="signal peptide" evidence="1">
    <location>
        <begin position="1"/>
        <end position="23"/>
    </location>
</feature>
<organism evidence="2 3">
    <name type="scientific">Leptospira hartskeerlii</name>
    <dbReference type="NCBI Taxonomy" id="2023177"/>
    <lineage>
        <taxon>Bacteria</taxon>
        <taxon>Pseudomonadati</taxon>
        <taxon>Spirochaetota</taxon>
        <taxon>Spirochaetia</taxon>
        <taxon>Leptospirales</taxon>
        <taxon>Leptospiraceae</taxon>
        <taxon>Leptospira</taxon>
    </lineage>
</organism>
<dbReference type="Proteomes" id="UP000232196">
    <property type="component" value="Unassembled WGS sequence"/>
</dbReference>